<feature type="domain" description="PAS" evidence="8">
    <location>
        <begin position="308"/>
        <end position="352"/>
    </location>
</feature>
<dbReference type="Gene3D" id="3.30.565.10">
    <property type="entry name" value="Histidine kinase-like ATPase, C-terminal domain"/>
    <property type="match status" value="1"/>
</dbReference>
<evidence type="ECO:0000256" key="1">
    <source>
        <dbReference type="ARBA" id="ARBA00000085"/>
    </source>
</evidence>
<dbReference type="PROSITE" id="PS50112">
    <property type="entry name" value="PAS"/>
    <property type="match status" value="2"/>
</dbReference>
<dbReference type="Proteomes" id="UP001501496">
    <property type="component" value="Unassembled WGS sequence"/>
</dbReference>
<reference evidence="11" key="1">
    <citation type="journal article" date="2019" name="Int. J. Syst. Evol. Microbiol.">
        <title>The Global Catalogue of Microorganisms (GCM) 10K type strain sequencing project: providing services to taxonomists for standard genome sequencing and annotation.</title>
        <authorList>
            <consortium name="The Broad Institute Genomics Platform"/>
            <consortium name="The Broad Institute Genome Sequencing Center for Infectious Disease"/>
            <person name="Wu L."/>
            <person name="Ma J."/>
        </authorList>
    </citation>
    <scope>NUCLEOTIDE SEQUENCE [LARGE SCALE GENOMIC DNA]</scope>
    <source>
        <strain evidence="11">JCM 17630</strain>
    </source>
</reference>
<keyword evidence="6" id="KW-0175">Coiled coil</keyword>
<evidence type="ECO:0000259" key="9">
    <source>
        <dbReference type="PROSITE" id="PS50113"/>
    </source>
</evidence>
<dbReference type="RefSeq" id="WP_344786068.1">
    <property type="nucleotide sequence ID" value="NZ_BAABCA010000001.1"/>
</dbReference>
<keyword evidence="4" id="KW-0808">Transferase</keyword>
<organism evidence="10 11">
    <name type="scientific">Postechiella marina</name>
    <dbReference type="NCBI Taxonomy" id="943941"/>
    <lineage>
        <taxon>Bacteria</taxon>
        <taxon>Pseudomonadati</taxon>
        <taxon>Bacteroidota</taxon>
        <taxon>Flavobacteriia</taxon>
        <taxon>Flavobacteriales</taxon>
        <taxon>Flavobacteriaceae</taxon>
        <taxon>Postechiella</taxon>
    </lineage>
</organism>
<accession>A0ABP8BZA1</accession>
<comment type="caution">
    <text evidence="10">The sequence shown here is derived from an EMBL/GenBank/DDBJ whole genome shotgun (WGS) entry which is preliminary data.</text>
</comment>
<dbReference type="InterPro" id="IPR000700">
    <property type="entry name" value="PAS-assoc_C"/>
</dbReference>
<protein>
    <recommendedName>
        <fullName evidence="2">histidine kinase</fullName>
        <ecNumber evidence="2">2.7.13.3</ecNumber>
    </recommendedName>
</protein>
<evidence type="ECO:0000256" key="5">
    <source>
        <dbReference type="ARBA" id="ARBA00022777"/>
    </source>
</evidence>
<keyword evidence="11" id="KW-1185">Reference proteome</keyword>
<dbReference type="CDD" id="cd00082">
    <property type="entry name" value="HisKA"/>
    <property type="match status" value="1"/>
</dbReference>
<dbReference type="EMBL" id="BAABCA010000001">
    <property type="protein sequence ID" value="GAA4230872.1"/>
    <property type="molecule type" value="Genomic_DNA"/>
</dbReference>
<feature type="domain" description="PAS" evidence="8">
    <location>
        <begin position="55"/>
        <end position="124"/>
    </location>
</feature>
<dbReference type="NCBIfam" id="TIGR00229">
    <property type="entry name" value="sensory_box"/>
    <property type="match status" value="2"/>
</dbReference>
<dbReference type="Gene3D" id="3.30.450.20">
    <property type="entry name" value="PAS domain"/>
    <property type="match status" value="3"/>
</dbReference>
<dbReference type="SMART" id="SM00091">
    <property type="entry name" value="PAS"/>
    <property type="match status" value="3"/>
</dbReference>
<dbReference type="Pfam" id="PF13426">
    <property type="entry name" value="PAS_9"/>
    <property type="match status" value="2"/>
</dbReference>
<dbReference type="InterPro" id="IPR003594">
    <property type="entry name" value="HATPase_dom"/>
</dbReference>
<dbReference type="InterPro" id="IPR052162">
    <property type="entry name" value="Sensor_kinase/Photoreceptor"/>
</dbReference>
<evidence type="ECO:0000256" key="2">
    <source>
        <dbReference type="ARBA" id="ARBA00012438"/>
    </source>
</evidence>
<evidence type="ECO:0000259" key="7">
    <source>
        <dbReference type="PROSITE" id="PS50109"/>
    </source>
</evidence>
<dbReference type="InterPro" id="IPR035965">
    <property type="entry name" value="PAS-like_dom_sf"/>
</dbReference>
<feature type="domain" description="Histidine kinase" evidence="7">
    <location>
        <begin position="451"/>
        <end position="660"/>
    </location>
</feature>
<dbReference type="InterPro" id="IPR000014">
    <property type="entry name" value="PAS"/>
</dbReference>
<dbReference type="PROSITE" id="PS50113">
    <property type="entry name" value="PAC"/>
    <property type="match status" value="1"/>
</dbReference>
<feature type="domain" description="PAC" evidence="9">
    <location>
        <begin position="381"/>
        <end position="433"/>
    </location>
</feature>
<dbReference type="InterPro" id="IPR005467">
    <property type="entry name" value="His_kinase_dom"/>
</dbReference>
<proteinExistence type="predicted"/>
<dbReference type="InterPro" id="IPR036890">
    <property type="entry name" value="HATPase_C_sf"/>
</dbReference>
<dbReference type="InterPro" id="IPR001610">
    <property type="entry name" value="PAC"/>
</dbReference>
<dbReference type="InterPro" id="IPR036097">
    <property type="entry name" value="HisK_dim/P_sf"/>
</dbReference>
<dbReference type="CDD" id="cd00130">
    <property type="entry name" value="PAS"/>
    <property type="match status" value="2"/>
</dbReference>
<dbReference type="SUPFAM" id="SSF55785">
    <property type="entry name" value="PYP-like sensor domain (PAS domain)"/>
    <property type="match status" value="3"/>
</dbReference>
<dbReference type="SMART" id="SM00387">
    <property type="entry name" value="HATPase_c"/>
    <property type="match status" value="1"/>
</dbReference>
<evidence type="ECO:0000313" key="11">
    <source>
        <dbReference type="Proteomes" id="UP001501496"/>
    </source>
</evidence>
<dbReference type="PRINTS" id="PR00344">
    <property type="entry name" value="BCTRLSENSOR"/>
</dbReference>
<keyword evidence="3" id="KW-0597">Phosphoprotein</keyword>
<dbReference type="Pfam" id="PF02518">
    <property type="entry name" value="HATPase_c"/>
    <property type="match status" value="1"/>
</dbReference>
<dbReference type="EC" id="2.7.13.3" evidence="2"/>
<dbReference type="PANTHER" id="PTHR43304:SF1">
    <property type="entry name" value="PAC DOMAIN-CONTAINING PROTEIN"/>
    <property type="match status" value="1"/>
</dbReference>
<dbReference type="SMART" id="SM00388">
    <property type="entry name" value="HisKA"/>
    <property type="match status" value="1"/>
</dbReference>
<comment type="catalytic activity">
    <reaction evidence="1">
        <text>ATP + protein L-histidine = ADP + protein N-phospho-L-histidine.</text>
        <dbReference type="EC" id="2.7.13.3"/>
    </reaction>
</comment>
<evidence type="ECO:0000256" key="3">
    <source>
        <dbReference type="ARBA" id="ARBA00022553"/>
    </source>
</evidence>
<dbReference type="InterPro" id="IPR004358">
    <property type="entry name" value="Sig_transdc_His_kin-like_C"/>
</dbReference>
<dbReference type="Gene3D" id="1.10.287.130">
    <property type="match status" value="1"/>
</dbReference>
<dbReference type="SUPFAM" id="SSF55874">
    <property type="entry name" value="ATPase domain of HSP90 chaperone/DNA topoisomerase II/histidine kinase"/>
    <property type="match status" value="1"/>
</dbReference>
<dbReference type="InterPro" id="IPR003661">
    <property type="entry name" value="HisK_dim/P_dom"/>
</dbReference>
<dbReference type="Pfam" id="PF00512">
    <property type="entry name" value="HisKA"/>
    <property type="match status" value="1"/>
</dbReference>
<evidence type="ECO:0000256" key="4">
    <source>
        <dbReference type="ARBA" id="ARBA00022679"/>
    </source>
</evidence>
<gene>
    <name evidence="10" type="ORF">GCM10022291_02050</name>
</gene>
<evidence type="ECO:0000256" key="6">
    <source>
        <dbReference type="SAM" id="Coils"/>
    </source>
</evidence>
<dbReference type="SUPFAM" id="SSF47384">
    <property type="entry name" value="Homodimeric domain of signal transducing histidine kinase"/>
    <property type="match status" value="1"/>
</dbReference>
<name>A0ABP8BZA1_9FLAO</name>
<dbReference type="SMART" id="SM00086">
    <property type="entry name" value="PAC"/>
    <property type="match status" value="2"/>
</dbReference>
<dbReference type="PANTHER" id="PTHR43304">
    <property type="entry name" value="PHYTOCHROME-LIKE PROTEIN CPH1"/>
    <property type="match status" value="1"/>
</dbReference>
<sequence length="662" mass="75364">MSQDKIDILTRALAREKAARKEAEKILEAKSSELYEVNKKLSESNTELETLLNKTDSQLQGVFENIIDSYVIIDLFGNILKMNDAAVGLLDFDDAKEDYNLLDIVDPRDAELVQNSFKKLFKEGAITDFEVNIITKRNKRFLAHINASIIYDGDIAVAAQGIVRDITMEKEAAGKLIQSEKRLEDLLKNLDSGILVEDENRKMVLINDAFSNFFLKSAKANIEKGDDCSLAGEKNKVLFKDPERFVKSVELAVKNKVLVRNEEFQTLDGRIFERDFVPIFNGEEYKGHMWSYKDVTLQRNYSKSLEFQKQKYQNIIANMNLGMAELDLNDNILLVNQSFADMTGYTKEELIGAKGKDILPVKDDVKLVNKKVKERKKGRTDSYELRIKNKAGEIRYWLVSGAPNYNLNGEVIGSIGVNFDITDFKNLQLQKENLLNKLESSNDSLQEYAHIVSHDLKSPLRSINALVSWIKADNKEKLDETSLQNFDLIDTTLEKMEQLISDILEYSSVGFDDSEKADVNLNDLVNGLIDILYVPEHVSINILEPLPSIYGVKTKLQQLFQNLISNAIKFIDKEKGLIDISVKDLGIYYQFSIKDNGIGIEKKFHDKIFKVFHSLNKRKDSTGIGLSIVQKIVELHNGEIWLESEPTKGTTFYFTISKDINK</sequence>
<evidence type="ECO:0000259" key="8">
    <source>
        <dbReference type="PROSITE" id="PS50112"/>
    </source>
</evidence>
<evidence type="ECO:0000313" key="10">
    <source>
        <dbReference type="EMBL" id="GAA4230872.1"/>
    </source>
</evidence>
<dbReference type="PROSITE" id="PS50109">
    <property type="entry name" value="HIS_KIN"/>
    <property type="match status" value="1"/>
</dbReference>
<keyword evidence="5" id="KW-0418">Kinase</keyword>
<feature type="coiled-coil region" evidence="6">
    <location>
        <begin position="6"/>
        <end position="33"/>
    </location>
</feature>